<feature type="chain" id="PRO_5007584388" evidence="3">
    <location>
        <begin position="23"/>
        <end position="1640"/>
    </location>
</feature>
<keyword evidence="2" id="KW-1133">Transmembrane helix</keyword>
<keyword evidence="3" id="KW-0732">Signal</keyword>
<feature type="region of interest" description="Disordered" evidence="1">
    <location>
        <begin position="755"/>
        <end position="780"/>
    </location>
</feature>
<dbReference type="KEGG" id="pgab:PGSY75_0616400"/>
<keyword evidence="2" id="KW-0812">Transmembrane</keyword>
<feature type="transmembrane region" description="Helical" evidence="2">
    <location>
        <begin position="1404"/>
        <end position="1425"/>
    </location>
</feature>
<feature type="compositionally biased region" description="Low complexity" evidence="1">
    <location>
        <begin position="758"/>
        <end position="780"/>
    </location>
</feature>
<evidence type="ECO:0000256" key="3">
    <source>
        <dbReference type="SAM" id="SignalP"/>
    </source>
</evidence>
<evidence type="ECO:0000313" key="5">
    <source>
        <dbReference type="Proteomes" id="UP000076004"/>
    </source>
</evidence>
<keyword evidence="2" id="KW-0472">Membrane</keyword>
<evidence type="ECO:0000313" key="4">
    <source>
        <dbReference type="EMBL" id="KYO01862.1"/>
    </source>
</evidence>
<comment type="caution">
    <text evidence="4">The sequence shown here is derived from an EMBL/GenBank/DDBJ whole genome shotgun (WGS) entry which is preliminary data.</text>
</comment>
<reference evidence="4 5" key="1">
    <citation type="journal article" date="2016" name="Nat. Commun.">
        <title>Genomes of cryptic chimpanzee Plasmodium species reveal key evolutionary events leading to human malaria.</title>
        <authorList>
            <person name="Sundararaman S.A."/>
            <person name="Plenderleith L.J."/>
            <person name="Liu W."/>
            <person name="Loy D.E."/>
            <person name="Learn G.H."/>
            <person name="Li Y."/>
            <person name="Shaw K.S."/>
            <person name="Ayouba A."/>
            <person name="Peeters M."/>
            <person name="Speede S."/>
            <person name="Shaw G.M."/>
            <person name="Bushman F.D."/>
            <person name="Brisson D."/>
            <person name="Rayner J.C."/>
            <person name="Sharp P.M."/>
            <person name="Hahn B.H."/>
        </authorList>
    </citation>
    <scope>NUCLEOTIDE SEQUENCE [LARGE SCALE GENOMIC DNA]</scope>
    <source>
        <strain evidence="4 5">SY75</strain>
    </source>
</reference>
<feature type="signal peptide" evidence="3">
    <location>
        <begin position="1"/>
        <end position="22"/>
    </location>
</feature>
<protein>
    <submittedName>
        <fullName evidence="4">Uncharacterized protein</fullName>
    </submittedName>
</protein>
<dbReference type="RefSeq" id="XP_018642801.1">
    <property type="nucleotide sequence ID" value="XM_018784747.1"/>
</dbReference>
<gene>
    <name evidence="4" type="ORF">PGSY75_0616400</name>
</gene>
<proteinExistence type="predicted"/>
<name>A0A151LRQ3_9APIC</name>
<evidence type="ECO:0000256" key="1">
    <source>
        <dbReference type="SAM" id="MobiDB-lite"/>
    </source>
</evidence>
<dbReference type="GeneID" id="29775352"/>
<dbReference type="Proteomes" id="UP000076004">
    <property type="component" value="Unassembled WGS sequence"/>
</dbReference>
<dbReference type="VEuPathDB" id="PlasmoDB:PGSY75_0616400"/>
<evidence type="ECO:0000256" key="2">
    <source>
        <dbReference type="SAM" id="Phobius"/>
    </source>
</evidence>
<dbReference type="VEuPathDB" id="PlasmoDB:PGABG01_0615200"/>
<dbReference type="EMBL" id="LVLB01000007">
    <property type="protein sequence ID" value="KYO01862.1"/>
    <property type="molecule type" value="Genomic_DNA"/>
</dbReference>
<organism evidence="4 5">
    <name type="scientific">Plasmodium gaboni</name>
    <dbReference type="NCBI Taxonomy" id="647221"/>
    <lineage>
        <taxon>Eukaryota</taxon>
        <taxon>Sar</taxon>
        <taxon>Alveolata</taxon>
        <taxon>Apicomplexa</taxon>
        <taxon>Aconoidasida</taxon>
        <taxon>Haemosporida</taxon>
        <taxon>Plasmodiidae</taxon>
        <taxon>Plasmodium</taxon>
        <taxon>Plasmodium (Laverania)</taxon>
    </lineage>
</organism>
<sequence>MPIYVSFFLLLVYNIVIKIYDCIQNCRVIKKNELLYVNNKILLCDNWFKRKTNKDKYKHNININKYVNCNAYKSCNRKNNNVIYFNKDNEIYVSLLNAPIVGVKINDDKYNADVIEHNVKENEEKNIYIKDDIKNVNKEHINKIYHIYNIYNTNSVCNNFNFIKPQVIEEEPFSFFTHLNNYSLLKGKKNNFFYKDRNKLNDWLCTQYLPQNISCRYIKNILSTFRSYDSNIKENILYHLLLKYIYYNKNDNTSFEKKIELLNIIDQNKYKFILDHVRVLHKVVKKEKDKIIKHIYNEKNKDININDKINDETNILSIYNTEKNNINNKKILYDNINYNNKIIDIYLKMRKKYNILFVTLKRENKQNVYKIYKKIKRNITFYDFYDRLLILNYFHISHEHRLVLLFFKKYIYKLLNKENMFIINFINSFFQNNILSKYILYPKSTYNESIYTDIKTNKNISEYIIKDKYKLYYLPINTSNFIEYYMKNFFFPSYLLSNINKNNNNINVHTYDTKFLFYLNMLHSFLEMNNYYFIHKFIEQFCIYYSKNISNHIIYDDNKWSFFILTLSFLMRYVYMKRKFHIFNLKEHQHSVDIHYQNESDEYKMNAIKNINNNNIKKINEKKYIIHNKNDNYLSYPIHIYNEDIFNYQQNYCITNYYNHLNHHIIDYIKNAITRGGDIHNKRKSIYKNISLLLFLQYVFLLNLDIDNIHFLNKKSKNYFENIYVVGTTHQQNGQYNNNEHCDKRVHWNLEGIKKKQNNNNHNSDNNNNNNNNNNVIENNNNVIENNNNLIENNNNLIENNNCVNKKCTTYNRPSIFYRHDKYMNKDTYLHSNNFFLFPFLIKGYKNILKSCFLKTNSISDNMMIYNYSFEQLYYFIKTYLDDNINKYYFLYNNKNKENELILNIKPILSLFKINILFFFKLIYILDICNYKYIALSIINKCKKKKWFKIINNKVIKLLINKFKYKNNKNCKNKLYLFSLSFIENNAVSEYMDIYNKYKMIINSNDKKFIKKIFNSLIQNDNKIKNNNNINNNDIYYNNYYGGTTNKCFKIFKKYALPLNIKQIFFLFNHLQKFNLNYEIIILYNRLFKYNKYIKNNIYLDKDTQIFRRQKKYVKSSSHMYRRIFSIYIHSILSVNNLLLLNDQEKIIKKNKIKIKMKNIICPSTYSILYKTPLYIFRHFIKKYKNKQLHMSPEGCDNIDCDHSSDDKNVNPLYNNKCVEGIKHMNIIKKEVNMKNVNIIKKEDNINSENNLKNDDNINSENNLKNYDTINSENNLKNDNNINSENNLKNDNNINSLNHRYINIKKSIEDIIRGNDLFSSFDEETMQKFKKSNLVNKFFNNSFNPTYKLLSKKDYTLIFYIIMKYIYKHKIKYTYDILCIDKENNLNVKGVGEKKKIKKKINKYYNNILYIYLYFLLTLKCYMNIYKIDQITFLIILKIIIIMDDMTSFKNFLLINENKKLIDDNILYINSLINNYYVDNYKNNIKGLNEKDNNMIFSMKQGICIDMYIMKDNNLIIYNLNYYKLIKKFCNIFKYNNILKIYFYFDCRKISHTLLNLSSIFSHFKFLNNPQFIKYIYDKEGILLSPKNIYDSSQFVIFYGNCMFKKSKIFEFLTSSFFKNVTIHKNDLIKDAYVFSIRGE</sequence>
<accession>A0A151LRQ3</accession>